<gene>
    <name evidence="4" type="ORF">N656DRAFT_796859</name>
</gene>
<feature type="region of interest" description="Disordered" evidence="1">
    <location>
        <begin position="1186"/>
        <end position="1209"/>
    </location>
</feature>
<dbReference type="RefSeq" id="XP_064671961.1">
    <property type="nucleotide sequence ID" value="XM_064817573.1"/>
</dbReference>
<evidence type="ECO:0000256" key="1">
    <source>
        <dbReference type="SAM" id="MobiDB-lite"/>
    </source>
</evidence>
<proteinExistence type="predicted"/>
<dbReference type="Proteomes" id="UP001302812">
    <property type="component" value="Unassembled WGS sequence"/>
</dbReference>
<sequence length="1209" mass="132984">MDFLPHPSSGVEPLDVPFVADTPFVFGSDFWDFPKTHGFGDRWASLPAPRLASLAQSWLYFGTLSEFLGRPIDYRDFQVSRSVSAKPLLPLLDDWIASSTAVRDGKNESEKEHRRQVLREHYTFLHAVVLLADDFDRVSQSHVKPIPTIILSVKVLCTALRSLVWELAHGDVDEGLRPWPSAAARRRHEIVPAADTPASQVLSPSAQLMLDVLRLRGWCPFYAKKVLTSYNYAVAYYFTRLFRTYSPGLSHQACSDDECVASNADIFSYVPRHAHHGCQCQPKTVPMDQIRAIIEEGGIPLIRLRGSSKTGVRIQVVRMTARTRYVVVSHVWSEGIGNANANALPECQLRHLHAHISKLKSLRGNQQDEPDLNLLSSLDTEFQPARSRRPKYLWIDALCMPPPGPNAFLRLRAINKLPAVYQAADRLLVLDSTLEQTSIVDSDSLEQFARLAVSPWIGRCWTFLEAALAATCEVQCADGTFDALGPQLRSHKDAITKPRSRRPGIPWPEALTLPATWMSRTFLPKPQAQPDLLLSRASTVMRVSATTMVASLTRSVCREFRSTFSNGVKPSRTAYGAATLAPDYCTLFVQIWNELSKRATTVPGDMHVVMAALLGFNTEPIMRLNKSAERMSCILRSMDGIPVSLFFNLHGPRHNPTKNHRDRWLPLYPSRQPLTFGSTFTNVRSINADLHLPNNSVSRTKVAVLVCTGERDPFSSCAFTLRDTSTGTQYSVAVHREEGEMDAFTTPEIGPYCIAIQIDTELGHRPAGLGAAPKTYAGALFRVRRVVTNVRKLYYHNLEPEYEDSFELIEEEEYGGKDSETESKTNSEYLDGNLDVAFSRHHRGILRTVYDCPVTVTLLPPTPTCMGVNDAASLSLTASNATVTTPTATPTLTAQPLPTTWQVVIEREPPTFPHPLPTRPNLADAVTPVTHYLLLTALDGLVASGCVGLIIAICAILFASHLPWLARAAVLAKLALHALSLAQRLFFLGSSSTTGGGGGGGGGVEVRVVWDLLHLAVVAVYIVGRVISLPWPGNGAVAGGGGGGGVNMDVLEWVFIVWAGVGHVLVLLGRVVILRVVVPRLFERYLRSFDGDGFGHGHPKDTTSNASNDRRGLGWWVGRFGFGFGFGSGWWAAAASRRRRRRRRKGRAGGLGYEYAGEEAQQDHDHDRDVMQEGLGMGMGLGLGKIGSRSQGKGRSGEQHLLGDMEGLV</sequence>
<feature type="transmembrane region" description="Helical" evidence="2">
    <location>
        <begin position="1113"/>
        <end position="1135"/>
    </location>
</feature>
<dbReference type="PANTHER" id="PTHR39596:SF2">
    <property type="entry name" value="HET DOMAIN PROTEIN (AFU_ORTHOLOGUE AFUA_1G17550)-RELATED"/>
    <property type="match status" value="1"/>
</dbReference>
<accession>A0AAN6THT4</accession>
<dbReference type="EMBL" id="MU853337">
    <property type="protein sequence ID" value="KAK4114391.1"/>
    <property type="molecule type" value="Genomic_DNA"/>
</dbReference>
<dbReference type="AlphaFoldDB" id="A0AAN6THT4"/>
<keyword evidence="2" id="KW-1133">Transmembrane helix</keyword>
<dbReference type="Pfam" id="PF06985">
    <property type="entry name" value="HET"/>
    <property type="match status" value="1"/>
</dbReference>
<feature type="domain" description="Heterokaryon incompatibility" evidence="3">
    <location>
        <begin position="325"/>
        <end position="438"/>
    </location>
</feature>
<feature type="transmembrane region" description="Helical" evidence="2">
    <location>
        <begin position="1050"/>
        <end position="1073"/>
    </location>
</feature>
<keyword evidence="2" id="KW-0472">Membrane</keyword>
<reference evidence="4" key="2">
    <citation type="submission" date="2023-05" db="EMBL/GenBank/DDBJ databases">
        <authorList>
            <consortium name="Lawrence Berkeley National Laboratory"/>
            <person name="Steindorff A."/>
            <person name="Hensen N."/>
            <person name="Bonometti L."/>
            <person name="Westerberg I."/>
            <person name="Brannstrom I.O."/>
            <person name="Guillou S."/>
            <person name="Cros-Aarteil S."/>
            <person name="Calhoun S."/>
            <person name="Haridas S."/>
            <person name="Kuo A."/>
            <person name="Mondo S."/>
            <person name="Pangilinan J."/>
            <person name="Riley R."/>
            <person name="Labutti K."/>
            <person name="Andreopoulos B."/>
            <person name="Lipzen A."/>
            <person name="Chen C."/>
            <person name="Yanf M."/>
            <person name="Daum C."/>
            <person name="Ng V."/>
            <person name="Clum A."/>
            <person name="Ohm R."/>
            <person name="Martin F."/>
            <person name="Silar P."/>
            <person name="Natvig D."/>
            <person name="Lalanne C."/>
            <person name="Gautier V."/>
            <person name="Ament-Velasquez S.L."/>
            <person name="Kruys A."/>
            <person name="Hutchinson M.I."/>
            <person name="Powell A.J."/>
            <person name="Barry K."/>
            <person name="Miller A.N."/>
            <person name="Grigoriev I.V."/>
            <person name="Debuchy R."/>
            <person name="Gladieux P."/>
            <person name="Thoren M.H."/>
            <person name="Johannesson H."/>
        </authorList>
    </citation>
    <scope>NUCLEOTIDE SEQUENCE</scope>
    <source>
        <strain evidence="4">CBS 508.74</strain>
    </source>
</reference>
<name>A0AAN6THT4_9PEZI</name>
<reference evidence="4" key="1">
    <citation type="journal article" date="2023" name="Mol. Phylogenet. Evol.">
        <title>Genome-scale phylogeny and comparative genomics of the fungal order Sordariales.</title>
        <authorList>
            <person name="Hensen N."/>
            <person name="Bonometti L."/>
            <person name="Westerberg I."/>
            <person name="Brannstrom I.O."/>
            <person name="Guillou S."/>
            <person name="Cros-Aarteil S."/>
            <person name="Calhoun S."/>
            <person name="Haridas S."/>
            <person name="Kuo A."/>
            <person name="Mondo S."/>
            <person name="Pangilinan J."/>
            <person name="Riley R."/>
            <person name="LaButti K."/>
            <person name="Andreopoulos B."/>
            <person name="Lipzen A."/>
            <person name="Chen C."/>
            <person name="Yan M."/>
            <person name="Daum C."/>
            <person name="Ng V."/>
            <person name="Clum A."/>
            <person name="Steindorff A."/>
            <person name="Ohm R.A."/>
            <person name="Martin F."/>
            <person name="Silar P."/>
            <person name="Natvig D.O."/>
            <person name="Lalanne C."/>
            <person name="Gautier V."/>
            <person name="Ament-Velasquez S.L."/>
            <person name="Kruys A."/>
            <person name="Hutchinson M.I."/>
            <person name="Powell A.J."/>
            <person name="Barry K."/>
            <person name="Miller A.N."/>
            <person name="Grigoriev I.V."/>
            <person name="Debuchy R."/>
            <person name="Gladieux P."/>
            <person name="Hiltunen Thoren M."/>
            <person name="Johannesson H."/>
        </authorList>
    </citation>
    <scope>NUCLEOTIDE SEQUENCE</scope>
    <source>
        <strain evidence="4">CBS 508.74</strain>
    </source>
</reference>
<evidence type="ECO:0000256" key="2">
    <source>
        <dbReference type="SAM" id="Phobius"/>
    </source>
</evidence>
<organism evidence="4 5">
    <name type="scientific">Canariomyces notabilis</name>
    <dbReference type="NCBI Taxonomy" id="2074819"/>
    <lineage>
        <taxon>Eukaryota</taxon>
        <taxon>Fungi</taxon>
        <taxon>Dikarya</taxon>
        <taxon>Ascomycota</taxon>
        <taxon>Pezizomycotina</taxon>
        <taxon>Sordariomycetes</taxon>
        <taxon>Sordariomycetidae</taxon>
        <taxon>Sordariales</taxon>
        <taxon>Chaetomiaceae</taxon>
        <taxon>Canariomyces</taxon>
    </lineage>
</organism>
<keyword evidence="5" id="KW-1185">Reference proteome</keyword>
<feature type="transmembrane region" description="Helical" evidence="2">
    <location>
        <begin position="932"/>
        <end position="958"/>
    </location>
</feature>
<dbReference type="InterPro" id="IPR010730">
    <property type="entry name" value="HET"/>
</dbReference>
<evidence type="ECO:0000259" key="3">
    <source>
        <dbReference type="Pfam" id="PF06985"/>
    </source>
</evidence>
<dbReference type="GeneID" id="89941698"/>
<feature type="transmembrane region" description="Helical" evidence="2">
    <location>
        <begin position="1008"/>
        <end position="1029"/>
    </location>
</feature>
<protein>
    <recommendedName>
        <fullName evidence="3">Heterokaryon incompatibility domain-containing protein</fullName>
    </recommendedName>
</protein>
<keyword evidence="2" id="KW-0812">Transmembrane</keyword>
<feature type="transmembrane region" description="Helical" evidence="2">
    <location>
        <begin position="970"/>
        <end position="988"/>
    </location>
</feature>
<evidence type="ECO:0000313" key="4">
    <source>
        <dbReference type="EMBL" id="KAK4114391.1"/>
    </source>
</evidence>
<dbReference type="PANTHER" id="PTHR39596">
    <property type="match status" value="1"/>
</dbReference>
<comment type="caution">
    <text evidence="4">The sequence shown here is derived from an EMBL/GenBank/DDBJ whole genome shotgun (WGS) entry which is preliminary data.</text>
</comment>
<evidence type="ECO:0000313" key="5">
    <source>
        <dbReference type="Proteomes" id="UP001302812"/>
    </source>
</evidence>